<accession>A0AAU6T4N0</accession>
<dbReference type="GeneID" id="48821927"/>
<reference evidence="2" key="1">
    <citation type="submission" date="2022-03" db="EMBL/GenBank/DDBJ databases">
        <title>Sea Food Isolates.</title>
        <authorList>
            <person name="Li C."/>
        </authorList>
    </citation>
    <scope>NUCLEOTIDE SEQUENCE</scope>
    <source>
        <strain evidence="2">19NY04SH05-1</strain>
    </source>
</reference>
<feature type="chain" id="PRO_5043929834" evidence="1">
    <location>
        <begin position="25"/>
        <end position="191"/>
    </location>
</feature>
<name>A0AAU6T4N0_9GAMM</name>
<protein>
    <submittedName>
        <fullName evidence="2">Uncharacterized protein</fullName>
    </submittedName>
</protein>
<sequence length="191" mass="20886">MPHKTPLLSALTCAVSLIASPAIAANTGFKTLTVGLPITTLQAVNDGLIRYDWRSDIDEEFRGKPKAGEGFLGRPTTGEYYYAVYQHKVFSFGGTQASYQDDSVASVRQAKADFEELVSQATNTLKVKPVIIRTVKDKSVPFFECVTDSMCGNYSATYTIGANEVSIKLMQDRDAENGGRQLNAGMREILK</sequence>
<dbReference type="AlphaFoldDB" id="A0AAU6T4N0"/>
<evidence type="ECO:0000313" key="2">
    <source>
        <dbReference type="EMBL" id="XAG39878.1"/>
    </source>
</evidence>
<evidence type="ECO:0000256" key="1">
    <source>
        <dbReference type="SAM" id="SignalP"/>
    </source>
</evidence>
<feature type="signal peptide" evidence="1">
    <location>
        <begin position="1"/>
        <end position="24"/>
    </location>
</feature>
<proteinExistence type="predicted"/>
<dbReference type="RefSeq" id="WP_025201459.1">
    <property type="nucleotide sequence ID" value="NZ_CP095328.1"/>
</dbReference>
<keyword evidence="1" id="KW-0732">Signal</keyword>
<organism evidence="2">
    <name type="scientific">Aeromonas sp. 19NY04SH05-1</name>
    <dbReference type="NCBI Taxonomy" id="2920537"/>
    <lineage>
        <taxon>Bacteria</taxon>
        <taxon>Pseudomonadati</taxon>
        <taxon>Pseudomonadota</taxon>
        <taxon>Gammaproteobacteria</taxon>
        <taxon>Aeromonadales</taxon>
        <taxon>Aeromonadaceae</taxon>
        <taxon>Aeromonas</taxon>
    </lineage>
</organism>
<dbReference type="EMBL" id="CP095328">
    <property type="protein sequence ID" value="XAG39878.1"/>
    <property type="molecule type" value="Genomic_DNA"/>
</dbReference>
<gene>
    <name evidence="2" type="ORF">MRK42_12740</name>
</gene>